<evidence type="ECO:0000313" key="1">
    <source>
        <dbReference type="EMBL" id="KZD39050.1"/>
    </source>
</evidence>
<organism evidence="1 2">
    <name type="scientific">Bacillus cereus</name>
    <dbReference type="NCBI Taxonomy" id="1396"/>
    <lineage>
        <taxon>Bacteria</taxon>
        <taxon>Bacillati</taxon>
        <taxon>Bacillota</taxon>
        <taxon>Bacilli</taxon>
        <taxon>Bacillales</taxon>
        <taxon>Bacillaceae</taxon>
        <taxon>Bacillus</taxon>
        <taxon>Bacillus cereus group</taxon>
    </lineage>
</organism>
<accession>A0A161TCM6</accession>
<sequence>MKAGSSGFKISLPWGPGASLVGSVVRFKSWEQLVMIYGRKQMDSKTKEEWDYVACYYPIGNISTEYNLFFNHEHVSEIVFTGYINDEEIKLSEDLKR</sequence>
<gene>
    <name evidence="1" type="ORF">B4082_1395</name>
</gene>
<proteinExistence type="predicted"/>
<dbReference type="Proteomes" id="UP000076501">
    <property type="component" value="Unassembled WGS sequence"/>
</dbReference>
<dbReference type="Pfam" id="PF13780">
    <property type="entry name" value="DUF4176"/>
    <property type="match status" value="1"/>
</dbReference>
<dbReference type="InterPro" id="IPR025233">
    <property type="entry name" value="DUF4176"/>
</dbReference>
<evidence type="ECO:0000313" key="2">
    <source>
        <dbReference type="Proteomes" id="UP000076501"/>
    </source>
</evidence>
<reference evidence="1 2" key="1">
    <citation type="submission" date="2015-09" db="EMBL/GenBank/DDBJ databases">
        <title>Bacillus cereus food isolates.</title>
        <authorList>
            <person name="Boekhorst J."/>
        </authorList>
    </citation>
    <scope>NUCLEOTIDE SEQUENCE [LARGE SCALE GENOMIC DNA]</scope>
    <source>
        <strain evidence="1 2">B4082</strain>
    </source>
</reference>
<comment type="caution">
    <text evidence="1">The sequence shown here is derived from an EMBL/GenBank/DDBJ whole genome shotgun (WGS) entry which is preliminary data.</text>
</comment>
<dbReference type="EMBL" id="LJKA01000019">
    <property type="protein sequence ID" value="KZD39050.1"/>
    <property type="molecule type" value="Genomic_DNA"/>
</dbReference>
<evidence type="ECO:0008006" key="3">
    <source>
        <dbReference type="Google" id="ProtNLM"/>
    </source>
</evidence>
<dbReference type="PATRIC" id="fig|1396.539.peg.908"/>
<protein>
    <recommendedName>
        <fullName evidence="3">DUF4176 domain-containing protein</fullName>
    </recommendedName>
</protein>
<dbReference type="AlphaFoldDB" id="A0A161TCM6"/>
<name>A0A161TCM6_BACCE</name>